<keyword evidence="2 5" id="KW-0812">Transmembrane</keyword>
<gene>
    <name evidence="7" type="ORF">A8O14_07500</name>
</gene>
<dbReference type="RefSeq" id="WP_068948934.1">
    <property type="nucleotide sequence ID" value="NZ_CP015922.1"/>
</dbReference>
<evidence type="ECO:0000256" key="5">
    <source>
        <dbReference type="SAM" id="Phobius"/>
    </source>
</evidence>
<accession>A0A191UG98</accession>
<evidence type="ECO:0000313" key="7">
    <source>
        <dbReference type="EMBL" id="ANI99926.1"/>
    </source>
</evidence>
<keyword evidence="8" id="KW-1185">Reference proteome</keyword>
<dbReference type="KEGG" id="pwu:A8O14_07500"/>
<evidence type="ECO:0000256" key="1">
    <source>
        <dbReference type="ARBA" id="ARBA00004141"/>
    </source>
</evidence>
<dbReference type="AlphaFoldDB" id="A0A191UG98"/>
<dbReference type="STRING" id="1743168.A8O14_07500"/>
<proteinExistence type="predicted"/>
<keyword evidence="3 5" id="KW-1133">Transmembrane helix</keyword>
<feature type="transmembrane region" description="Helical" evidence="5">
    <location>
        <begin position="105"/>
        <end position="124"/>
    </location>
</feature>
<keyword evidence="4 5" id="KW-0472">Membrane</keyword>
<feature type="transmembrane region" description="Helical" evidence="5">
    <location>
        <begin position="33"/>
        <end position="52"/>
    </location>
</feature>
<evidence type="ECO:0000313" key="8">
    <source>
        <dbReference type="Proteomes" id="UP000078463"/>
    </source>
</evidence>
<evidence type="ECO:0000256" key="4">
    <source>
        <dbReference type="ARBA" id="ARBA00023136"/>
    </source>
</evidence>
<feature type="domain" description="Integral membrane bound transporter" evidence="6">
    <location>
        <begin position="20"/>
        <end position="150"/>
    </location>
</feature>
<evidence type="ECO:0000256" key="2">
    <source>
        <dbReference type="ARBA" id="ARBA00022692"/>
    </source>
</evidence>
<dbReference type="GO" id="GO:0016020">
    <property type="term" value="C:membrane"/>
    <property type="evidence" value="ECO:0007669"/>
    <property type="project" value="UniProtKB-SubCell"/>
</dbReference>
<feature type="transmembrane region" description="Helical" evidence="5">
    <location>
        <begin position="9"/>
        <end position="27"/>
    </location>
</feature>
<organism evidence="7 8">
    <name type="scientific">Polynucleobacter wuianus</name>
    <dbReference type="NCBI Taxonomy" id="1743168"/>
    <lineage>
        <taxon>Bacteria</taxon>
        <taxon>Pseudomonadati</taxon>
        <taxon>Pseudomonadota</taxon>
        <taxon>Betaproteobacteria</taxon>
        <taxon>Burkholderiales</taxon>
        <taxon>Burkholderiaceae</taxon>
        <taxon>Polynucleobacter</taxon>
    </lineage>
</organism>
<feature type="transmembrane region" description="Helical" evidence="5">
    <location>
        <begin position="59"/>
        <end position="76"/>
    </location>
</feature>
<reference evidence="8" key="1">
    <citation type="submission" date="2016-05" db="EMBL/GenBank/DDBJ databases">
        <title>Polynucleobacter sp. QLW-P1FAT50C-4 genome.</title>
        <authorList>
            <person name="Hahn M.W."/>
        </authorList>
    </citation>
    <scope>NUCLEOTIDE SEQUENCE [LARGE SCALE GENOMIC DNA]</scope>
    <source>
        <strain evidence="8">QLW-P1FAT50C-4</strain>
    </source>
</reference>
<evidence type="ECO:0000259" key="6">
    <source>
        <dbReference type="Pfam" id="PF13515"/>
    </source>
</evidence>
<dbReference type="Pfam" id="PF13515">
    <property type="entry name" value="FUSC_2"/>
    <property type="match status" value="1"/>
</dbReference>
<comment type="subcellular location">
    <subcellularLocation>
        <location evidence="1">Membrane</location>
        <topology evidence="1">Multi-pass membrane protein</topology>
    </subcellularLocation>
</comment>
<dbReference type="EMBL" id="CP015922">
    <property type="protein sequence ID" value="ANI99926.1"/>
    <property type="molecule type" value="Genomic_DNA"/>
</dbReference>
<name>A0A191UG98_9BURK</name>
<dbReference type="InterPro" id="IPR049453">
    <property type="entry name" value="Memb_transporter_dom"/>
</dbReference>
<sequence length="287" mass="32005">MPSLNFKIRILQVVGLIVLSLLIAQILQWDQGLWIAVSVTAIIGPFSASLTIEKSRNRIIGTIAGLLIATVLEIFLRYNYQFVFLVGIVLAYVLGFAVQQNYRYFIMVVTVAICLNFEYMNLPFTSFEPISFLIARFMAVLTGIALFLLIQKYVYGTQNARVELSESTHQLKAKIADQLFWLSQAASAPEMSGIDQAMVLTAQAASFEELLSAADFGLGAPCRELRMARQVNILRHRVISLLLDRSSAEQEPLEMQTKIKSLIQRRAVRLRNAIGSPDQSLIANGAM</sequence>
<protein>
    <recommendedName>
        <fullName evidence="6">Integral membrane bound transporter domain-containing protein</fullName>
    </recommendedName>
</protein>
<dbReference type="Proteomes" id="UP000078463">
    <property type="component" value="Chromosome"/>
</dbReference>
<feature type="transmembrane region" description="Helical" evidence="5">
    <location>
        <begin position="130"/>
        <end position="150"/>
    </location>
</feature>
<evidence type="ECO:0000256" key="3">
    <source>
        <dbReference type="ARBA" id="ARBA00022989"/>
    </source>
</evidence>
<feature type="transmembrane region" description="Helical" evidence="5">
    <location>
        <begin position="82"/>
        <end position="98"/>
    </location>
</feature>